<organism evidence="5">
    <name type="scientific">Magallana gigas</name>
    <name type="common">Pacific oyster</name>
    <name type="synonym">Crassostrea gigas</name>
    <dbReference type="NCBI Taxonomy" id="29159"/>
    <lineage>
        <taxon>Eukaryota</taxon>
        <taxon>Metazoa</taxon>
        <taxon>Spiralia</taxon>
        <taxon>Lophotrochozoa</taxon>
        <taxon>Mollusca</taxon>
        <taxon>Bivalvia</taxon>
        <taxon>Autobranchia</taxon>
        <taxon>Pteriomorphia</taxon>
        <taxon>Ostreida</taxon>
        <taxon>Ostreoidea</taxon>
        <taxon>Ostreidae</taxon>
        <taxon>Magallana</taxon>
    </lineage>
</organism>
<gene>
    <name evidence="5" type="ORF">CGI_10003164</name>
</gene>
<evidence type="ECO:0000256" key="4">
    <source>
        <dbReference type="SAM" id="MobiDB-lite"/>
    </source>
</evidence>
<dbReference type="EMBL" id="JH817367">
    <property type="protein sequence ID" value="EKC21867.1"/>
    <property type="molecule type" value="Genomic_DNA"/>
</dbReference>
<dbReference type="Pfam" id="PF01044">
    <property type="entry name" value="Vinculin"/>
    <property type="match status" value="1"/>
</dbReference>
<dbReference type="GO" id="GO:0007266">
    <property type="term" value="P:Rho protein signal transduction"/>
    <property type="evidence" value="ECO:0007669"/>
    <property type="project" value="InterPro"/>
</dbReference>
<dbReference type="Gene3D" id="1.20.120.230">
    <property type="entry name" value="Alpha-catenin/vinculin-like"/>
    <property type="match status" value="1"/>
</dbReference>
<accession>K1PDB7</accession>
<evidence type="ECO:0000256" key="2">
    <source>
        <dbReference type="ARBA" id="ARBA00008376"/>
    </source>
</evidence>
<dbReference type="SUPFAM" id="SSF47220">
    <property type="entry name" value="alpha-catenin/vinculin-like"/>
    <property type="match status" value="1"/>
</dbReference>
<protein>
    <submittedName>
        <fullName evidence="5">Alpha-catulin</fullName>
    </submittedName>
</protein>
<feature type="compositionally biased region" description="Low complexity" evidence="4">
    <location>
        <begin position="285"/>
        <end position="316"/>
    </location>
</feature>
<dbReference type="GO" id="GO:0007155">
    <property type="term" value="P:cell adhesion"/>
    <property type="evidence" value="ECO:0007669"/>
    <property type="project" value="InterPro"/>
</dbReference>
<dbReference type="HOGENOM" id="CLU_795132_0_0_1"/>
<comment type="subcellular location">
    <subcellularLocation>
        <location evidence="1">Cytoplasm</location>
    </subcellularLocation>
</comment>
<dbReference type="GO" id="GO:0005737">
    <property type="term" value="C:cytoplasm"/>
    <property type="evidence" value="ECO:0007669"/>
    <property type="project" value="UniProtKB-SubCell"/>
</dbReference>
<dbReference type="AlphaFoldDB" id="K1PDB7"/>
<feature type="compositionally biased region" description="Polar residues" evidence="4">
    <location>
        <begin position="318"/>
        <end position="349"/>
    </location>
</feature>
<dbReference type="PANTHER" id="PTHR46342:SF1">
    <property type="entry name" value="ALPHA-CATULIN"/>
    <property type="match status" value="1"/>
</dbReference>
<reference evidence="5" key="1">
    <citation type="journal article" date="2012" name="Nature">
        <title>The oyster genome reveals stress adaptation and complexity of shell formation.</title>
        <authorList>
            <person name="Zhang G."/>
            <person name="Fang X."/>
            <person name="Guo X."/>
            <person name="Li L."/>
            <person name="Luo R."/>
            <person name="Xu F."/>
            <person name="Yang P."/>
            <person name="Zhang L."/>
            <person name="Wang X."/>
            <person name="Qi H."/>
            <person name="Xiong Z."/>
            <person name="Que H."/>
            <person name="Xie Y."/>
            <person name="Holland P.W."/>
            <person name="Paps J."/>
            <person name="Zhu Y."/>
            <person name="Wu F."/>
            <person name="Chen Y."/>
            <person name="Wang J."/>
            <person name="Peng C."/>
            <person name="Meng J."/>
            <person name="Yang L."/>
            <person name="Liu J."/>
            <person name="Wen B."/>
            <person name="Zhang N."/>
            <person name="Huang Z."/>
            <person name="Zhu Q."/>
            <person name="Feng Y."/>
            <person name="Mount A."/>
            <person name="Hedgecock D."/>
            <person name="Xu Z."/>
            <person name="Liu Y."/>
            <person name="Domazet-Loso T."/>
            <person name="Du Y."/>
            <person name="Sun X."/>
            <person name="Zhang S."/>
            <person name="Liu B."/>
            <person name="Cheng P."/>
            <person name="Jiang X."/>
            <person name="Li J."/>
            <person name="Fan D."/>
            <person name="Wang W."/>
            <person name="Fu W."/>
            <person name="Wang T."/>
            <person name="Wang B."/>
            <person name="Zhang J."/>
            <person name="Peng Z."/>
            <person name="Li Y."/>
            <person name="Li N."/>
            <person name="Wang J."/>
            <person name="Chen M."/>
            <person name="He Y."/>
            <person name="Tan F."/>
            <person name="Song X."/>
            <person name="Zheng Q."/>
            <person name="Huang R."/>
            <person name="Yang H."/>
            <person name="Du X."/>
            <person name="Chen L."/>
            <person name="Yang M."/>
            <person name="Gaffney P.M."/>
            <person name="Wang S."/>
            <person name="Luo L."/>
            <person name="She Z."/>
            <person name="Ming Y."/>
            <person name="Huang W."/>
            <person name="Zhang S."/>
            <person name="Huang B."/>
            <person name="Zhang Y."/>
            <person name="Qu T."/>
            <person name="Ni P."/>
            <person name="Miao G."/>
            <person name="Wang J."/>
            <person name="Wang Q."/>
            <person name="Steinberg C.E."/>
            <person name="Wang H."/>
            <person name="Li N."/>
            <person name="Qian L."/>
            <person name="Zhang G."/>
            <person name="Li Y."/>
            <person name="Yang H."/>
            <person name="Liu X."/>
            <person name="Wang J."/>
            <person name="Yin Y."/>
            <person name="Wang J."/>
        </authorList>
    </citation>
    <scope>NUCLEOTIDE SEQUENCE [LARGE SCALE GENOMIC DNA]</scope>
    <source>
        <strain evidence="5">05x7-T-G4-1.051#20</strain>
    </source>
</reference>
<dbReference type="GO" id="GO:0051015">
    <property type="term" value="F:actin filament binding"/>
    <property type="evidence" value="ECO:0007669"/>
    <property type="project" value="InterPro"/>
</dbReference>
<evidence type="ECO:0000313" key="5">
    <source>
        <dbReference type="EMBL" id="EKC21867.1"/>
    </source>
</evidence>
<evidence type="ECO:0000256" key="3">
    <source>
        <dbReference type="ARBA" id="ARBA00022490"/>
    </source>
</evidence>
<dbReference type="InterPro" id="IPR030045">
    <property type="entry name" value="CTNNAL1"/>
</dbReference>
<proteinExistence type="inferred from homology"/>
<name>K1PDB7_MAGGI</name>
<dbReference type="InterPro" id="IPR006077">
    <property type="entry name" value="Vinculin/catenin"/>
</dbReference>
<dbReference type="InterPro" id="IPR036723">
    <property type="entry name" value="Alpha-catenin/vinculin-like_sf"/>
</dbReference>
<dbReference type="PANTHER" id="PTHR46342">
    <property type="entry name" value="ALPHA-CATULIN"/>
    <property type="match status" value="1"/>
</dbReference>
<keyword evidence="3" id="KW-0963">Cytoplasm</keyword>
<dbReference type="InParanoid" id="K1PDB7"/>
<sequence length="349" mass="39526">MGQEISMDDYESDSSLQSILQYQVQGDVVKIQIEHLAEKWVLRACVAERRAAPYGRLRSECGEPLIQKREEKHVINNLSPNFTKLEWMKHGTNSRGLRPVKLDAEEQAKIAKLGLEMKLITSEMDAETDKWEEPDNDIVKRAKNMSSMAFSMYLFTRGEGPLKTTQDLFIQAEYFSEEGTKLYKTVRDFSDKVPLCVHREELMTNLERIPACCQQLHSILRTQTSGKTATFNKARLIIKQTLLLKEIYIVDNAIQETKNLMNIIAKVVTTSFVCATKYNIDYRKSPGSSRRWRSSGEARSTASSDNESMYSSSMSDGLNKSSCSNKQFSASNTSLDRQASGSNLDPSSH</sequence>
<feature type="region of interest" description="Disordered" evidence="4">
    <location>
        <begin position="284"/>
        <end position="349"/>
    </location>
</feature>
<evidence type="ECO:0000256" key="1">
    <source>
        <dbReference type="ARBA" id="ARBA00004496"/>
    </source>
</evidence>
<comment type="similarity">
    <text evidence="2">Belongs to the vinculin/alpha-catenin family.</text>
</comment>